<evidence type="ECO:0000259" key="4">
    <source>
        <dbReference type="PROSITE" id="PS50217"/>
    </source>
</evidence>
<dbReference type="GO" id="GO:0001228">
    <property type="term" value="F:DNA-binding transcription activator activity, RNA polymerase II-specific"/>
    <property type="evidence" value="ECO:0007669"/>
    <property type="project" value="TreeGrafter"/>
</dbReference>
<reference evidence="5 6" key="1">
    <citation type="submission" date="2014-05" db="EMBL/GenBank/DDBJ databases">
        <title>Draft genome sequence of a rare smut relative, Tilletiaria anomala UBC 951.</title>
        <authorList>
            <consortium name="DOE Joint Genome Institute"/>
            <person name="Toome M."/>
            <person name="Kuo A."/>
            <person name="Henrissat B."/>
            <person name="Lipzen A."/>
            <person name="Tritt A."/>
            <person name="Yoshinaga Y."/>
            <person name="Zane M."/>
            <person name="Barry K."/>
            <person name="Grigoriev I.V."/>
            <person name="Spatafora J.W."/>
            <person name="Aimea M.C."/>
        </authorList>
    </citation>
    <scope>NUCLEOTIDE SEQUENCE [LARGE SCALE GENOMIC DNA]</scope>
    <source>
        <strain evidence="5 6">UBC 951</strain>
    </source>
</reference>
<name>A0A066WKI8_TILAU</name>
<dbReference type="PROSITE" id="PS50217">
    <property type="entry name" value="BZIP"/>
    <property type="match status" value="1"/>
</dbReference>
<feature type="region of interest" description="Disordered" evidence="3">
    <location>
        <begin position="88"/>
        <end position="131"/>
    </location>
</feature>
<gene>
    <name evidence="5" type="ORF">K437DRAFT_266027</name>
</gene>
<dbReference type="RefSeq" id="XP_013245932.1">
    <property type="nucleotide sequence ID" value="XM_013390478.1"/>
</dbReference>
<feature type="region of interest" description="Disordered" evidence="3">
    <location>
        <begin position="402"/>
        <end position="441"/>
    </location>
</feature>
<feature type="compositionally biased region" description="Low complexity" evidence="3">
    <location>
        <begin position="430"/>
        <end position="441"/>
    </location>
</feature>
<dbReference type="SUPFAM" id="SSF57959">
    <property type="entry name" value="Leucine zipper domain"/>
    <property type="match status" value="1"/>
</dbReference>
<dbReference type="PANTHER" id="PTHR40621:SF6">
    <property type="entry name" value="AP-1-LIKE TRANSCRIPTION FACTOR YAP1-RELATED"/>
    <property type="match status" value="1"/>
</dbReference>
<evidence type="ECO:0000256" key="1">
    <source>
        <dbReference type="ARBA" id="ARBA00004123"/>
    </source>
</evidence>
<keyword evidence="2" id="KW-0539">Nucleus</keyword>
<dbReference type="SMART" id="SM00338">
    <property type="entry name" value="BRLZ"/>
    <property type="match status" value="1"/>
</dbReference>
<keyword evidence="6" id="KW-1185">Reference proteome</keyword>
<proteinExistence type="predicted"/>
<organism evidence="5 6">
    <name type="scientific">Tilletiaria anomala (strain ATCC 24038 / CBS 436.72 / UBC 951)</name>
    <dbReference type="NCBI Taxonomy" id="1037660"/>
    <lineage>
        <taxon>Eukaryota</taxon>
        <taxon>Fungi</taxon>
        <taxon>Dikarya</taxon>
        <taxon>Basidiomycota</taxon>
        <taxon>Ustilaginomycotina</taxon>
        <taxon>Exobasidiomycetes</taxon>
        <taxon>Georgefischeriales</taxon>
        <taxon>Tilletiariaceae</taxon>
        <taxon>Tilletiaria</taxon>
    </lineage>
</organism>
<evidence type="ECO:0000256" key="3">
    <source>
        <dbReference type="SAM" id="MobiDB-lite"/>
    </source>
</evidence>
<feature type="compositionally biased region" description="Basic and acidic residues" evidence="3">
    <location>
        <begin position="8"/>
        <end position="17"/>
    </location>
</feature>
<accession>A0A066WKI8</accession>
<comment type="subcellular location">
    <subcellularLocation>
        <location evidence="1">Nucleus</location>
    </subcellularLocation>
</comment>
<dbReference type="EMBL" id="JMSN01000004">
    <property type="protein sequence ID" value="KDN53093.1"/>
    <property type="molecule type" value="Genomic_DNA"/>
</dbReference>
<feature type="compositionally biased region" description="Polar residues" evidence="3">
    <location>
        <begin position="404"/>
        <end position="423"/>
    </location>
</feature>
<protein>
    <recommendedName>
        <fullName evidence="4">BZIP domain-containing protein</fullName>
    </recommendedName>
</protein>
<feature type="region of interest" description="Disordered" evidence="3">
    <location>
        <begin position="463"/>
        <end position="485"/>
    </location>
</feature>
<dbReference type="InParanoid" id="A0A066WKI8"/>
<dbReference type="PANTHER" id="PTHR40621">
    <property type="entry name" value="TRANSCRIPTION FACTOR KAPC-RELATED"/>
    <property type="match status" value="1"/>
</dbReference>
<evidence type="ECO:0000256" key="2">
    <source>
        <dbReference type="ARBA" id="ARBA00023242"/>
    </source>
</evidence>
<evidence type="ECO:0000313" key="6">
    <source>
        <dbReference type="Proteomes" id="UP000027361"/>
    </source>
</evidence>
<dbReference type="InterPro" id="IPR046347">
    <property type="entry name" value="bZIP_sf"/>
</dbReference>
<dbReference type="HOGENOM" id="CLU_562818_0_0_1"/>
<comment type="caution">
    <text evidence="5">The sequence shown here is derived from an EMBL/GenBank/DDBJ whole genome shotgun (WGS) entry which is preliminary data.</text>
</comment>
<feature type="domain" description="BZIP" evidence="4">
    <location>
        <begin position="16"/>
        <end position="79"/>
    </location>
</feature>
<dbReference type="GO" id="GO:0000976">
    <property type="term" value="F:transcription cis-regulatory region binding"/>
    <property type="evidence" value="ECO:0007669"/>
    <property type="project" value="InterPro"/>
</dbReference>
<sequence>MPAVTKDVPTRKLSRDAKKARRREQNRNAQRALRERKEARLHELELLIERHKHEQNCKEAENEGLQEVITRLGEENAALRELAKHSGGLDAFGSHDSLQSEPSPSVARSSNSRGDEEIVSDAPDSSCSDMMQSPSMLCLQRKAHRGSTVRPRGHKRALLSPSPVLAKDGLSLHEEGRLDSELTANVEKITEDGVLALEERDLRHGILHAERQPVSFPGRFSDDFVLAEASRQQGMRASLRKMLEAYGRKMPAAMSLDMSETGASGSSMPKNVLDTTNRDAPEVAATSSQLPLSRFGPSDDVVVMPGVHLDSFDTTRGSLCPCRLQEAFPNMQHHQLHHVVPSDSSLNNFQSRIGDQCGTDSRESVSDLTQLLPDPFNTATSAGTIKSTTLADGIIRGQEHHALSSKTTDSQRPVVPSTSTQPSRPRIELASSSGQDSSLASAMGHKYSLGPFTLNIHGPLARHSAAQLRQSSHPSPSFFDEDSLT</sequence>
<dbReference type="AlphaFoldDB" id="A0A066WKI8"/>
<dbReference type="InterPro" id="IPR004827">
    <property type="entry name" value="bZIP"/>
</dbReference>
<dbReference type="GeneID" id="25265818"/>
<feature type="compositionally biased region" description="Polar residues" evidence="3">
    <location>
        <begin position="96"/>
        <end position="112"/>
    </location>
</feature>
<dbReference type="Gene3D" id="1.20.5.170">
    <property type="match status" value="1"/>
</dbReference>
<dbReference type="CDD" id="cd14688">
    <property type="entry name" value="bZIP_YAP"/>
    <property type="match status" value="1"/>
</dbReference>
<dbReference type="InterPro" id="IPR050936">
    <property type="entry name" value="AP-1-like"/>
</dbReference>
<feature type="region of interest" description="Disordered" evidence="3">
    <location>
        <begin position="1"/>
        <end position="35"/>
    </location>
</feature>
<dbReference type="STRING" id="1037660.A0A066WKI8"/>
<dbReference type="GO" id="GO:0090575">
    <property type="term" value="C:RNA polymerase II transcription regulator complex"/>
    <property type="evidence" value="ECO:0007669"/>
    <property type="project" value="TreeGrafter"/>
</dbReference>
<evidence type="ECO:0000313" key="5">
    <source>
        <dbReference type="EMBL" id="KDN53093.1"/>
    </source>
</evidence>
<dbReference type="PROSITE" id="PS00036">
    <property type="entry name" value="BZIP_BASIC"/>
    <property type="match status" value="1"/>
</dbReference>
<dbReference type="Proteomes" id="UP000027361">
    <property type="component" value="Unassembled WGS sequence"/>
</dbReference>